<organism evidence="3 6">
    <name type="scientific">Myxococcus virescens</name>
    <dbReference type="NCBI Taxonomy" id="83456"/>
    <lineage>
        <taxon>Bacteria</taxon>
        <taxon>Pseudomonadati</taxon>
        <taxon>Myxococcota</taxon>
        <taxon>Myxococcia</taxon>
        <taxon>Myxococcales</taxon>
        <taxon>Cystobacterineae</taxon>
        <taxon>Myxococcaceae</taxon>
        <taxon>Myxococcus</taxon>
    </lineage>
</organism>
<feature type="modified residue" description="4-aspartylphosphate" evidence="1">
    <location>
        <position position="55"/>
    </location>
</feature>
<dbReference type="Pfam" id="PF14332">
    <property type="entry name" value="DUF4388"/>
    <property type="match status" value="1"/>
</dbReference>
<evidence type="ECO:0000313" key="4">
    <source>
        <dbReference type="EMBL" id="SDF29105.1"/>
    </source>
</evidence>
<dbReference type="RefSeq" id="WP_090495786.1">
    <property type="nucleotide sequence ID" value="NZ_BJVY01000054.1"/>
</dbReference>
<dbReference type="InterPro" id="IPR001789">
    <property type="entry name" value="Sig_transdc_resp-reg_receiver"/>
</dbReference>
<dbReference type="InterPro" id="IPR025497">
    <property type="entry name" value="PatA-like_N"/>
</dbReference>
<dbReference type="AlphaFoldDB" id="A0A511HN22"/>
<dbReference type="PANTHER" id="PTHR36304">
    <property type="entry name" value="DOMAIN GTPASE-ACTIVATING PROTEIN, PUTATIVE-RELATED-RELATED"/>
    <property type="match status" value="1"/>
</dbReference>
<dbReference type="PANTHER" id="PTHR36304:SF4">
    <property type="entry name" value="DUF4388 DOMAIN-CONTAINING PROTEIN"/>
    <property type="match status" value="1"/>
</dbReference>
<dbReference type="EMBL" id="FNAJ01000028">
    <property type="protein sequence ID" value="SDF29105.1"/>
    <property type="molecule type" value="Genomic_DNA"/>
</dbReference>
<feature type="domain" description="Response regulatory" evidence="2">
    <location>
        <begin position="6"/>
        <end position="118"/>
    </location>
</feature>
<reference evidence="4 5" key="1">
    <citation type="submission" date="2016-10" db="EMBL/GenBank/DDBJ databases">
        <authorList>
            <person name="Varghese N."/>
            <person name="Submissions S."/>
        </authorList>
    </citation>
    <scope>NUCLEOTIDE SEQUENCE [LARGE SCALE GENOMIC DNA]</scope>
    <source>
        <strain evidence="4 5">DSM 2260</strain>
    </source>
</reference>
<protein>
    <submittedName>
        <fullName evidence="4">Response regulator receiver domain-containing protein</fullName>
    </submittedName>
</protein>
<dbReference type="GO" id="GO:0000160">
    <property type="term" value="P:phosphorelay signal transduction system"/>
    <property type="evidence" value="ECO:0007669"/>
    <property type="project" value="InterPro"/>
</dbReference>
<sequence>MAPVRKILIADPDLESVRSLSRALRTKGYQVHYAPDGSRALEVAVLRHPDLTLFDEACRLLDARTFIQILRTNPRTEDIPVVLTTASFESDRLRGLRDGYLRKPFNLDEVLSRIEHIFRRSEAAKDLKSEQQEIEGSLSQLSIPDLMQLLGMNRRSGRLTLERGNDRGEISVVEGRPVNAKLGRVEGEKALFRLLAWVDGTFTFSPGGNTARPRINRGMDDALLEGMRQSDEVNRLMPGLPPRHTRLMLAPDADLQGDQHPVTQQVVDLLRQPRALGEVLDLAPATDLEVLNVLTTLMQRGVARAADGDGVEAASGELLGAAEVHALRGRILRTRAPAKVATAKIFVCGSGASAARRVLSRMPGMEALSAEPTAVKSGFGTLGRLVLSEVLRLDFCVLPPAEAARPLWRPFTAGAMGALLMDVAEPSVRLAHYLAWEVRMPVVVVGAEVPAALQGAPAGALGAADDLADALRSLLVQALNPAPTLPGVPQVQRAAASIV</sequence>
<proteinExistence type="predicted"/>
<dbReference type="Proteomes" id="UP000198717">
    <property type="component" value="Unassembled WGS sequence"/>
</dbReference>
<dbReference type="Pfam" id="PF00072">
    <property type="entry name" value="Response_reg"/>
    <property type="match status" value="1"/>
</dbReference>
<evidence type="ECO:0000313" key="5">
    <source>
        <dbReference type="Proteomes" id="UP000198717"/>
    </source>
</evidence>
<dbReference type="SMART" id="SM00448">
    <property type="entry name" value="REC"/>
    <property type="match status" value="1"/>
</dbReference>
<evidence type="ECO:0000256" key="1">
    <source>
        <dbReference type="PROSITE-ProRule" id="PRU00169"/>
    </source>
</evidence>
<evidence type="ECO:0000313" key="6">
    <source>
        <dbReference type="Proteomes" id="UP000321224"/>
    </source>
</evidence>
<dbReference type="Gene3D" id="3.40.50.2300">
    <property type="match status" value="1"/>
</dbReference>
<gene>
    <name evidence="3" type="ORF">MVI01_65780</name>
    <name evidence="4" type="ORF">SAMN04488504_12817</name>
</gene>
<evidence type="ECO:0000313" key="3">
    <source>
        <dbReference type="EMBL" id="GEL74794.1"/>
    </source>
</evidence>
<dbReference type="Proteomes" id="UP000321224">
    <property type="component" value="Unassembled WGS sequence"/>
</dbReference>
<keyword evidence="5" id="KW-1185">Reference proteome</keyword>
<dbReference type="EMBL" id="BJVY01000054">
    <property type="protein sequence ID" value="GEL74794.1"/>
    <property type="molecule type" value="Genomic_DNA"/>
</dbReference>
<dbReference type="InterPro" id="IPR011006">
    <property type="entry name" value="CheY-like_superfamily"/>
</dbReference>
<dbReference type="SUPFAM" id="SSF52172">
    <property type="entry name" value="CheY-like"/>
    <property type="match status" value="1"/>
</dbReference>
<keyword evidence="1" id="KW-0597">Phosphoprotein</keyword>
<comment type="caution">
    <text evidence="3">The sequence shown here is derived from an EMBL/GenBank/DDBJ whole genome shotgun (WGS) entry which is preliminary data.</text>
</comment>
<accession>A0A511HN22</accession>
<name>A0A511HN22_9BACT</name>
<dbReference type="PROSITE" id="PS50110">
    <property type="entry name" value="RESPONSE_REGULATORY"/>
    <property type="match status" value="1"/>
</dbReference>
<evidence type="ECO:0000259" key="2">
    <source>
        <dbReference type="PROSITE" id="PS50110"/>
    </source>
</evidence>
<reference evidence="3 6" key="2">
    <citation type="submission" date="2019-07" db="EMBL/GenBank/DDBJ databases">
        <title>Whole genome shotgun sequence of Myxococcus virescens NBRC 100334.</title>
        <authorList>
            <person name="Hosoyama A."/>
            <person name="Uohara A."/>
            <person name="Ohji S."/>
            <person name="Ichikawa N."/>
        </authorList>
    </citation>
    <scope>NUCLEOTIDE SEQUENCE [LARGE SCALE GENOMIC DNA]</scope>
    <source>
        <strain evidence="3 6">NBRC 100334</strain>
    </source>
</reference>